<dbReference type="Proteomes" id="UP000886384">
    <property type="component" value="Unassembled WGS sequence"/>
</dbReference>
<organism evidence="3">
    <name type="scientific">Methylophaga aminisulfidivorans</name>
    <dbReference type="NCBI Taxonomy" id="230105"/>
    <lineage>
        <taxon>Bacteria</taxon>
        <taxon>Pseudomonadati</taxon>
        <taxon>Pseudomonadota</taxon>
        <taxon>Gammaproteobacteria</taxon>
        <taxon>Thiotrichales</taxon>
        <taxon>Piscirickettsiaceae</taxon>
        <taxon>Methylophaga</taxon>
    </lineage>
</organism>
<dbReference type="EMBL" id="DRHY01000042">
    <property type="protein sequence ID" value="HEC73055.1"/>
    <property type="molecule type" value="Genomic_DNA"/>
</dbReference>
<proteinExistence type="predicted"/>
<feature type="domain" description="Flagellar hook-length control protein-like C-terminal" evidence="2">
    <location>
        <begin position="472"/>
        <end position="543"/>
    </location>
</feature>
<gene>
    <name evidence="3" type="ORF">ENI26_01645</name>
</gene>
<dbReference type="InterPro" id="IPR021136">
    <property type="entry name" value="Flagellar_hook_control-like_C"/>
</dbReference>
<dbReference type="AlphaFoldDB" id="A0A7C1W1J4"/>
<feature type="region of interest" description="Disordered" evidence="1">
    <location>
        <begin position="1"/>
        <end position="22"/>
    </location>
</feature>
<dbReference type="InterPro" id="IPR038610">
    <property type="entry name" value="FliK-like_C_sf"/>
</dbReference>
<feature type="region of interest" description="Disordered" evidence="1">
    <location>
        <begin position="368"/>
        <end position="390"/>
    </location>
</feature>
<feature type="compositionally biased region" description="Polar residues" evidence="1">
    <location>
        <begin position="368"/>
        <end position="379"/>
    </location>
</feature>
<protein>
    <submittedName>
        <fullName evidence="3">Flagellar hook-length control protein FliK</fullName>
    </submittedName>
</protein>
<comment type="caution">
    <text evidence="3">The sequence shown here is derived from an EMBL/GenBank/DDBJ whole genome shotgun (WGS) entry which is preliminary data.</text>
</comment>
<dbReference type="Gene3D" id="3.30.750.140">
    <property type="match status" value="1"/>
</dbReference>
<evidence type="ECO:0000313" key="3">
    <source>
        <dbReference type="EMBL" id="HEC73055.1"/>
    </source>
</evidence>
<keyword evidence="3" id="KW-0969">Cilium</keyword>
<dbReference type="Pfam" id="PF02120">
    <property type="entry name" value="Flg_hook"/>
    <property type="match status" value="1"/>
</dbReference>
<name>A0A7C1W1J4_9GAMM</name>
<evidence type="ECO:0000259" key="2">
    <source>
        <dbReference type="Pfam" id="PF02120"/>
    </source>
</evidence>
<sequence length="565" mass="62152">MQINSSQQAATEVVTNPPSKLLASMTDGETVEARVISRTNAEQVKLRVGDNVVTVNTKQPLLPGQSVVLEKTSDNGVPALKLTPISPIVVENPKLELAMLKVGQRFVAEVVQIMAENKLLISTQTLNLNANQSIQNLAINGNTVLPKLIQLDVSALPKRFNVGKNVDVEILKLDPLQVKLRGASEPQTREQSIQQFQRQMAPLLDSSAASISRLNNLVTSESLPEPVKLALQQLIQNVTEKSALQQVEKLQQVIGNSGLFMEAKLKQGTGEMGGLPQDFKANLLRLSEAIQREIQQPFLAKLIDNPVLLKQLPTSVQQALNNIVTAPQDMRTLPSQVASAIAMSTGKTPIQLLVSLIAGLSSTVERVPNSSSVTQSTIPPQVGMLTPQQPNTNADLTLTRNSDFQMLRDFFHDVESVKARVQFNQLSMASDSNNPNNANVWLFDLPVKDKQQLDMLQFKLEQHQHGGHSTGKDDTIWQVQLNLETQNLGPMQVRISLHNQDAKIVMLAEKQHSADLLNEHLDTLNNRLSTLGINVSHLSCRQSKVEPLTVNIESHRETHLLDISV</sequence>
<feature type="compositionally biased region" description="Polar residues" evidence="1">
    <location>
        <begin position="1"/>
        <end position="18"/>
    </location>
</feature>
<keyword evidence="3" id="KW-0966">Cell projection</keyword>
<keyword evidence="3" id="KW-0282">Flagellum</keyword>
<evidence type="ECO:0000256" key="1">
    <source>
        <dbReference type="SAM" id="MobiDB-lite"/>
    </source>
</evidence>
<accession>A0A7C1W1J4</accession>
<reference evidence="3" key="1">
    <citation type="journal article" date="2020" name="mSystems">
        <title>Genome- and Community-Level Interaction Insights into Carbon Utilization and Element Cycling Functions of Hydrothermarchaeota in Hydrothermal Sediment.</title>
        <authorList>
            <person name="Zhou Z."/>
            <person name="Liu Y."/>
            <person name="Xu W."/>
            <person name="Pan J."/>
            <person name="Luo Z.H."/>
            <person name="Li M."/>
        </authorList>
    </citation>
    <scope>NUCLEOTIDE SEQUENCE [LARGE SCALE GENOMIC DNA]</scope>
    <source>
        <strain evidence="3">HyVt-380</strain>
    </source>
</reference>